<dbReference type="SMART" id="SM00184">
    <property type="entry name" value="RING"/>
    <property type="match status" value="1"/>
</dbReference>
<evidence type="ECO:0000313" key="10">
    <source>
        <dbReference type="EMBL" id="PWA68267.1"/>
    </source>
</evidence>
<dbReference type="EC" id="2.3.2.27" evidence="2"/>
<keyword evidence="6" id="KW-0833">Ubl conjugation pathway</keyword>
<dbReference type="PROSITE" id="PS50089">
    <property type="entry name" value="ZF_RING_2"/>
    <property type="match status" value="1"/>
</dbReference>
<evidence type="ECO:0000256" key="1">
    <source>
        <dbReference type="ARBA" id="ARBA00000900"/>
    </source>
</evidence>
<feature type="domain" description="RING-type" evidence="9">
    <location>
        <begin position="324"/>
        <end position="365"/>
    </location>
</feature>
<keyword evidence="7" id="KW-0862">Zinc</keyword>
<organism evidence="10 11">
    <name type="scientific">Artemisia annua</name>
    <name type="common">Sweet wormwood</name>
    <dbReference type="NCBI Taxonomy" id="35608"/>
    <lineage>
        <taxon>Eukaryota</taxon>
        <taxon>Viridiplantae</taxon>
        <taxon>Streptophyta</taxon>
        <taxon>Embryophyta</taxon>
        <taxon>Tracheophyta</taxon>
        <taxon>Spermatophyta</taxon>
        <taxon>Magnoliopsida</taxon>
        <taxon>eudicotyledons</taxon>
        <taxon>Gunneridae</taxon>
        <taxon>Pentapetalae</taxon>
        <taxon>asterids</taxon>
        <taxon>campanulids</taxon>
        <taxon>Asterales</taxon>
        <taxon>Asteraceae</taxon>
        <taxon>Asteroideae</taxon>
        <taxon>Anthemideae</taxon>
        <taxon>Artemisiinae</taxon>
        <taxon>Artemisia</taxon>
    </lineage>
</organism>
<evidence type="ECO:0000256" key="2">
    <source>
        <dbReference type="ARBA" id="ARBA00012483"/>
    </source>
</evidence>
<dbReference type="GO" id="GO:0008270">
    <property type="term" value="F:zinc ion binding"/>
    <property type="evidence" value="ECO:0007669"/>
    <property type="project" value="UniProtKB-KW"/>
</dbReference>
<keyword evidence="3" id="KW-0808">Transferase</keyword>
<dbReference type="Pfam" id="PF13639">
    <property type="entry name" value="zf-RING_2"/>
    <property type="match status" value="1"/>
</dbReference>
<dbReference type="GO" id="GO:0005634">
    <property type="term" value="C:nucleus"/>
    <property type="evidence" value="ECO:0007669"/>
    <property type="project" value="TreeGrafter"/>
</dbReference>
<proteinExistence type="predicted"/>
<dbReference type="PANTHER" id="PTHR22937">
    <property type="entry name" value="E3 UBIQUITIN-PROTEIN LIGASE RNF165"/>
    <property type="match status" value="1"/>
</dbReference>
<dbReference type="CDD" id="cd16469">
    <property type="entry name" value="RING-H2_RNF24-like"/>
    <property type="match status" value="1"/>
</dbReference>
<evidence type="ECO:0000259" key="9">
    <source>
        <dbReference type="PROSITE" id="PS50089"/>
    </source>
</evidence>
<dbReference type="InterPro" id="IPR013083">
    <property type="entry name" value="Znf_RING/FYVE/PHD"/>
</dbReference>
<evidence type="ECO:0000256" key="7">
    <source>
        <dbReference type="ARBA" id="ARBA00022833"/>
    </source>
</evidence>
<dbReference type="OrthoDB" id="8062037at2759"/>
<evidence type="ECO:0000256" key="3">
    <source>
        <dbReference type="ARBA" id="ARBA00022679"/>
    </source>
</evidence>
<dbReference type="Proteomes" id="UP000245207">
    <property type="component" value="Unassembled WGS sequence"/>
</dbReference>
<dbReference type="Gene3D" id="3.30.40.10">
    <property type="entry name" value="Zinc/RING finger domain, C3HC4 (zinc finger)"/>
    <property type="match status" value="1"/>
</dbReference>
<evidence type="ECO:0000313" key="11">
    <source>
        <dbReference type="Proteomes" id="UP000245207"/>
    </source>
</evidence>
<comment type="caution">
    <text evidence="10">The sequence shown here is derived from an EMBL/GenBank/DDBJ whole genome shotgun (WGS) entry which is preliminary data.</text>
</comment>
<gene>
    <name evidence="10" type="ORF">CTI12_AA310540</name>
</gene>
<evidence type="ECO:0000256" key="5">
    <source>
        <dbReference type="ARBA" id="ARBA00022771"/>
    </source>
</evidence>
<dbReference type="InterPro" id="IPR045191">
    <property type="entry name" value="MBR1/2-like"/>
</dbReference>
<reference evidence="10 11" key="1">
    <citation type="journal article" date="2018" name="Mol. Plant">
        <title>The genome of Artemisia annua provides insight into the evolution of Asteraceae family and artemisinin biosynthesis.</title>
        <authorList>
            <person name="Shen Q."/>
            <person name="Zhang L."/>
            <person name="Liao Z."/>
            <person name="Wang S."/>
            <person name="Yan T."/>
            <person name="Shi P."/>
            <person name="Liu M."/>
            <person name="Fu X."/>
            <person name="Pan Q."/>
            <person name="Wang Y."/>
            <person name="Lv Z."/>
            <person name="Lu X."/>
            <person name="Zhang F."/>
            <person name="Jiang W."/>
            <person name="Ma Y."/>
            <person name="Chen M."/>
            <person name="Hao X."/>
            <person name="Li L."/>
            <person name="Tang Y."/>
            <person name="Lv G."/>
            <person name="Zhou Y."/>
            <person name="Sun X."/>
            <person name="Brodelius P.E."/>
            <person name="Rose J.K.C."/>
            <person name="Tang K."/>
        </authorList>
    </citation>
    <scope>NUCLEOTIDE SEQUENCE [LARGE SCALE GENOMIC DNA]</scope>
    <source>
        <strain evidence="11">cv. Huhao1</strain>
        <tissue evidence="10">Leaf</tissue>
    </source>
</reference>
<keyword evidence="5 8" id="KW-0863">Zinc-finger</keyword>
<evidence type="ECO:0000256" key="8">
    <source>
        <dbReference type="PROSITE-ProRule" id="PRU00175"/>
    </source>
</evidence>
<sequence>MRQRNMVYTGPMIDTEIEQAHLQPEPCLIPYGQGHMPSGITFMAAPSGPRLIPLPVNPGLHNQLTYPNNHIMDGVHGAFKGKVAEGFHVNFQYSYPAPGSSAFIVPDHRGLDVVPMVMGPGHYRGARNQTDGAIDLNSGVQFMPMSHGAQGQPIQVVPGPWLDQQFCGIGPGIPFMQGYANGALVTFVHPPPPIPQLPPMPRFVRPAPPIGVRVLQPHGQELMIEPTSRHRGFPHLRVLPEDGVAMLDFGTYGHRVDHHRDMRLDIDHMSYEELLALGEQIGNAGSTLSDDFIRGCLKTRIFTSFKACSHPGEVSSTDQQLNFCAICQMDYNDQEKIGMLDCRHEYHVDCIEKWLVVKNTCPVCKGTGLATQIKESGNLEEP</sequence>
<dbReference type="SUPFAM" id="SSF57850">
    <property type="entry name" value="RING/U-box"/>
    <property type="match status" value="1"/>
</dbReference>
<evidence type="ECO:0000256" key="6">
    <source>
        <dbReference type="ARBA" id="ARBA00022786"/>
    </source>
</evidence>
<comment type="catalytic activity">
    <reaction evidence="1">
        <text>S-ubiquitinyl-[E2 ubiquitin-conjugating enzyme]-L-cysteine + [acceptor protein]-L-lysine = [E2 ubiquitin-conjugating enzyme]-L-cysteine + N(6)-ubiquitinyl-[acceptor protein]-L-lysine.</text>
        <dbReference type="EC" id="2.3.2.27"/>
    </reaction>
</comment>
<dbReference type="STRING" id="35608.A0A2U1N449"/>
<evidence type="ECO:0000256" key="4">
    <source>
        <dbReference type="ARBA" id="ARBA00022723"/>
    </source>
</evidence>
<accession>A0A2U1N449</accession>
<keyword evidence="4" id="KW-0479">Metal-binding</keyword>
<dbReference type="AlphaFoldDB" id="A0A2U1N449"/>
<keyword evidence="11" id="KW-1185">Reference proteome</keyword>
<dbReference type="InterPro" id="IPR001841">
    <property type="entry name" value="Znf_RING"/>
</dbReference>
<dbReference type="EMBL" id="PKPP01003673">
    <property type="protein sequence ID" value="PWA68267.1"/>
    <property type="molecule type" value="Genomic_DNA"/>
</dbReference>
<dbReference type="GO" id="GO:0061630">
    <property type="term" value="F:ubiquitin protein ligase activity"/>
    <property type="evidence" value="ECO:0007669"/>
    <property type="project" value="UniProtKB-EC"/>
</dbReference>
<name>A0A2U1N449_ARTAN</name>
<protein>
    <recommendedName>
        <fullName evidence="2">RING-type E3 ubiquitin transferase</fullName>
        <ecNumber evidence="2">2.3.2.27</ecNumber>
    </recommendedName>
</protein>
<dbReference type="PANTHER" id="PTHR22937:SF217">
    <property type="entry name" value="RING-TYPE E3 UBIQUITIN TRANSFERASE"/>
    <property type="match status" value="1"/>
</dbReference>